<dbReference type="EMBL" id="CAMXCT010001913">
    <property type="protein sequence ID" value="CAI3994162.1"/>
    <property type="molecule type" value="Genomic_DNA"/>
</dbReference>
<dbReference type="GO" id="GO:0051959">
    <property type="term" value="F:dynein light intermediate chain binding"/>
    <property type="evidence" value="ECO:0007669"/>
    <property type="project" value="InterPro"/>
</dbReference>
<evidence type="ECO:0000313" key="2">
    <source>
        <dbReference type="EMBL" id="CAI3994162.1"/>
    </source>
</evidence>
<feature type="compositionally biased region" description="Polar residues" evidence="1">
    <location>
        <begin position="61"/>
        <end position="77"/>
    </location>
</feature>
<protein>
    <submittedName>
        <fullName evidence="3">Dynein axonemal heavy chain 6 (Axonemal beta dynein heavy chain 6) (Ciliary dynein heavy chain 6)</fullName>
    </submittedName>
</protein>
<dbReference type="AlphaFoldDB" id="A0A9P1G1M4"/>
<dbReference type="EMBL" id="CAMXCT020001913">
    <property type="protein sequence ID" value="CAL1147537.1"/>
    <property type="molecule type" value="Genomic_DNA"/>
</dbReference>
<dbReference type="GO" id="GO:0045505">
    <property type="term" value="F:dynein intermediate chain binding"/>
    <property type="evidence" value="ECO:0007669"/>
    <property type="project" value="InterPro"/>
</dbReference>
<dbReference type="GO" id="GO:0097729">
    <property type="term" value="C:9+2 motile cilium"/>
    <property type="evidence" value="ECO:0007669"/>
    <property type="project" value="TreeGrafter"/>
</dbReference>
<evidence type="ECO:0000313" key="3">
    <source>
        <dbReference type="EMBL" id="CAL4781474.1"/>
    </source>
</evidence>
<reference evidence="2" key="1">
    <citation type="submission" date="2022-10" db="EMBL/GenBank/DDBJ databases">
        <authorList>
            <person name="Chen Y."/>
            <person name="Dougan E. K."/>
            <person name="Chan C."/>
            <person name="Rhodes N."/>
            <person name="Thang M."/>
        </authorList>
    </citation>
    <scope>NUCLEOTIDE SEQUENCE</scope>
</reference>
<dbReference type="InterPro" id="IPR026983">
    <property type="entry name" value="DHC"/>
</dbReference>
<dbReference type="PANTHER" id="PTHR10676">
    <property type="entry name" value="DYNEIN HEAVY CHAIN FAMILY PROTEIN"/>
    <property type="match status" value="1"/>
</dbReference>
<dbReference type="GO" id="GO:0008569">
    <property type="term" value="F:minus-end-directed microtubule motor activity"/>
    <property type="evidence" value="ECO:0007669"/>
    <property type="project" value="TreeGrafter"/>
</dbReference>
<name>A0A9P1G1M4_9DINO</name>
<gene>
    <name evidence="2" type="ORF">C1SCF055_LOCUS20832</name>
</gene>
<dbReference type="Gene3D" id="1.20.920.60">
    <property type="match status" value="1"/>
</dbReference>
<evidence type="ECO:0000313" key="4">
    <source>
        <dbReference type="Proteomes" id="UP001152797"/>
    </source>
</evidence>
<keyword evidence="4" id="KW-1185">Reference proteome</keyword>
<dbReference type="Proteomes" id="UP001152797">
    <property type="component" value="Unassembled WGS sequence"/>
</dbReference>
<evidence type="ECO:0000256" key="1">
    <source>
        <dbReference type="SAM" id="MobiDB-lite"/>
    </source>
</evidence>
<feature type="region of interest" description="Disordered" evidence="1">
    <location>
        <begin position="1"/>
        <end position="157"/>
    </location>
</feature>
<dbReference type="GO" id="GO:0030286">
    <property type="term" value="C:dynein complex"/>
    <property type="evidence" value="ECO:0007669"/>
    <property type="project" value="InterPro"/>
</dbReference>
<dbReference type="EMBL" id="CAMXCT030001913">
    <property type="protein sequence ID" value="CAL4781474.1"/>
    <property type="molecule type" value="Genomic_DNA"/>
</dbReference>
<dbReference type="GO" id="GO:0060294">
    <property type="term" value="P:cilium movement involved in cell motility"/>
    <property type="evidence" value="ECO:0007669"/>
    <property type="project" value="TreeGrafter"/>
</dbReference>
<sequence length="995" mass="111990">MAATMLSKHQTPGYREAPMDPAPYVDALGNPLPPIRKLDDLPNIKDTPPESSAAEVEGPISGTSALIQVDSGPSISQPEEDSPRNKARSARLDKPAEKPVVMVAHERGPPNSSRSDRQGSHSSAGSRGSRSGVDAAGEGSKSSKPRPKARPVSPVSPAACFTAMATPKPSLTRLETRAVEEDARKWYEEFCEWIRNRGQELDYVDLDNQLSEYLREKYFEGSPRSFAVSVVKAVKFEVPPELGRNQLWRARSACARWDSSFGPWTESDPEKVKANVSMAFRTPALLHFLGSSLGLFALLNTQRLFKAMVTAVDNAICRVYADVGITGGHKLLEDFRHFFTRQMFGDEEKDGNTEVFGQELCEIMIDTVGLLFNRYHRRFQVTHGLNLQDGNNLEWTIQTGGSQADVSFLGESFRRFLDPQQVSDVLQLLNPKSLATISQLFPDAKYDVAFLQETFEAFNEDAVYNLKDTHFLHQIRGTRQECYLSRPKNGEYLPDNMNHLLKTQKHLDPTRVKFYTQQLQEALKAGHRARPTALVLDFFMDGQIHDVQPDEDPALRGPGGRRKQQRRVDACDEKFMDSCRKAWFLLDGHHKVEAAAQLGCSLNFLVISPCAEPYTPLEATDEYASPLTRKVTFPLLWPAGTQEDLCIRWAEGNLCKHSPMLISSAKEPPQAWQDVVGCTCFFKDEWFPAWGFRPMAARKEAGRREMLEKLWERFGKEHELFTTYARARIEDLPDALQEEASGSALVPPEVAEELQAKLDECLDTIKWCASSITRDSLQDVKNTNRPAPVVKDVLEAVSILLAQPETRWDRLKQMISKPQFFDKLQRLDFQRSISKEQFKKLRDKLANPHFDEELIKTVSVPMVPLAMWCRAIGVYLSKTKYRGGPEIRPVAGAGATPQLHYEERREKVEMSIQPDLSVLSDEELRQLALGTAWMIGIVFGAEYDEKPINSQPALAQQKWAMSVLANPIVLGQAVQQGLFNFGRMKSLKHCMSNAC</sequence>
<comment type="caution">
    <text evidence="2">The sequence shown here is derived from an EMBL/GenBank/DDBJ whole genome shotgun (WGS) entry which is preliminary data.</text>
</comment>
<proteinExistence type="predicted"/>
<accession>A0A9P1G1M4</accession>
<organism evidence="2">
    <name type="scientific">Cladocopium goreaui</name>
    <dbReference type="NCBI Taxonomy" id="2562237"/>
    <lineage>
        <taxon>Eukaryota</taxon>
        <taxon>Sar</taxon>
        <taxon>Alveolata</taxon>
        <taxon>Dinophyceae</taxon>
        <taxon>Suessiales</taxon>
        <taxon>Symbiodiniaceae</taxon>
        <taxon>Cladocopium</taxon>
    </lineage>
</organism>
<reference evidence="3 4" key="2">
    <citation type="submission" date="2024-05" db="EMBL/GenBank/DDBJ databases">
        <authorList>
            <person name="Chen Y."/>
            <person name="Shah S."/>
            <person name="Dougan E. K."/>
            <person name="Thang M."/>
            <person name="Chan C."/>
        </authorList>
    </citation>
    <scope>NUCLEOTIDE SEQUENCE [LARGE SCALE GENOMIC DNA]</scope>
</reference>
<feature type="compositionally biased region" description="Basic and acidic residues" evidence="1">
    <location>
        <begin position="104"/>
        <end position="119"/>
    </location>
</feature>
<feature type="compositionally biased region" description="Low complexity" evidence="1">
    <location>
        <begin position="120"/>
        <end position="137"/>
    </location>
</feature>
<dbReference type="OrthoDB" id="433870at2759"/>